<dbReference type="EMBL" id="KE123961">
    <property type="protein sequence ID" value="EPB87844.1"/>
    <property type="molecule type" value="Genomic_DNA"/>
</dbReference>
<accession>S2JDG4</accession>
<keyword evidence="3" id="KW-1185">Reference proteome</keyword>
<reference evidence="3" key="1">
    <citation type="submission" date="2013-05" db="EMBL/GenBank/DDBJ databases">
        <title>The Genome sequence of Mucor circinelloides f. circinelloides 1006PhL.</title>
        <authorList>
            <consortium name="The Broad Institute Genomics Platform"/>
            <person name="Cuomo C."/>
            <person name="Earl A."/>
            <person name="Findley K."/>
            <person name="Lee S.C."/>
            <person name="Walker B."/>
            <person name="Young S."/>
            <person name="Zeng Q."/>
            <person name="Gargeya S."/>
            <person name="Fitzgerald M."/>
            <person name="Haas B."/>
            <person name="Abouelleil A."/>
            <person name="Allen A.W."/>
            <person name="Alvarado L."/>
            <person name="Arachchi H.M."/>
            <person name="Berlin A.M."/>
            <person name="Chapman S.B."/>
            <person name="Gainer-Dewar J."/>
            <person name="Goldberg J."/>
            <person name="Griggs A."/>
            <person name="Gujja S."/>
            <person name="Hansen M."/>
            <person name="Howarth C."/>
            <person name="Imamovic A."/>
            <person name="Ireland A."/>
            <person name="Larimer J."/>
            <person name="McCowan C."/>
            <person name="Murphy C."/>
            <person name="Pearson M."/>
            <person name="Poon T.W."/>
            <person name="Priest M."/>
            <person name="Roberts A."/>
            <person name="Saif S."/>
            <person name="Shea T."/>
            <person name="Sisk P."/>
            <person name="Sykes S."/>
            <person name="Wortman J."/>
            <person name="Nusbaum C."/>
            <person name="Birren B."/>
        </authorList>
    </citation>
    <scope>NUCLEOTIDE SEQUENCE [LARGE SCALE GENOMIC DNA]</scope>
    <source>
        <strain evidence="3">1006PhL</strain>
    </source>
</reference>
<gene>
    <name evidence="2" type="ORF">HMPREF1544_05373</name>
</gene>
<dbReference type="Proteomes" id="UP000014254">
    <property type="component" value="Unassembled WGS sequence"/>
</dbReference>
<organism evidence="2 3">
    <name type="scientific">Mucor circinelloides f. circinelloides (strain 1006PhL)</name>
    <name type="common">Mucormycosis agent</name>
    <name type="synonym">Calyptromyces circinelloides</name>
    <dbReference type="NCBI Taxonomy" id="1220926"/>
    <lineage>
        <taxon>Eukaryota</taxon>
        <taxon>Fungi</taxon>
        <taxon>Fungi incertae sedis</taxon>
        <taxon>Mucoromycota</taxon>
        <taxon>Mucoromycotina</taxon>
        <taxon>Mucoromycetes</taxon>
        <taxon>Mucorales</taxon>
        <taxon>Mucorineae</taxon>
        <taxon>Mucoraceae</taxon>
        <taxon>Mucor</taxon>
    </lineage>
</organism>
<dbReference type="VEuPathDB" id="FungiDB:HMPREF1544_05373"/>
<evidence type="ECO:0000256" key="1">
    <source>
        <dbReference type="SAM" id="MobiDB-lite"/>
    </source>
</evidence>
<name>S2JDG4_MUCC1</name>
<feature type="region of interest" description="Disordered" evidence="1">
    <location>
        <begin position="1"/>
        <end position="99"/>
    </location>
</feature>
<feature type="compositionally biased region" description="Polar residues" evidence="1">
    <location>
        <begin position="73"/>
        <end position="82"/>
    </location>
</feature>
<evidence type="ECO:0000313" key="3">
    <source>
        <dbReference type="Proteomes" id="UP000014254"/>
    </source>
</evidence>
<protein>
    <submittedName>
        <fullName evidence="2">Uncharacterized protein</fullName>
    </submittedName>
</protein>
<evidence type="ECO:0000313" key="2">
    <source>
        <dbReference type="EMBL" id="EPB87844.1"/>
    </source>
</evidence>
<feature type="compositionally biased region" description="Polar residues" evidence="1">
    <location>
        <begin position="31"/>
        <end position="46"/>
    </location>
</feature>
<proteinExistence type="predicted"/>
<dbReference type="AlphaFoldDB" id="S2JDG4"/>
<feature type="compositionally biased region" description="Low complexity" evidence="1">
    <location>
        <begin position="7"/>
        <end position="16"/>
    </location>
</feature>
<sequence length="125" mass="13876">MSQAYETTSSTPSSPISHHEQSQPVKPVASPSYTSMNPSTTMNSIESFDRPESPTLPPEQGIPLNDIELATPALNSMPNSPTRYDYIDTSMPPPPPPNSNCPFHLQIDYVKMCRLQRRQVDSVMI</sequence>
<dbReference type="InParanoid" id="S2JDG4"/>